<dbReference type="AlphaFoldDB" id="A0A5C5UX61"/>
<comment type="caution">
    <text evidence="1">The sequence shown here is derived from an EMBL/GenBank/DDBJ whole genome shotgun (WGS) entry which is preliminary data.</text>
</comment>
<evidence type="ECO:0000313" key="1">
    <source>
        <dbReference type="EMBL" id="TWT30022.1"/>
    </source>
</evidence>
<accession>A0A5C5UX61</accession>
<dbReference type="RefSeq" id="WP_186767838.1">
    <property type="nucleotide sequence ID" value="NZ_SJPF01000006.1"/>
</dbReference>
<keyword evidence="2" id="KW-1185">Reference proteome</keyword>
<organism evidence="1 2">
    <name type="scientific">Blastopirellula retiformator</name>
    <dbReference type="NCBI Taxonomy" id="2527970"/>
    <lineage>
        <taxon>Bacteria</taxon>
        <taxon>Pseudomonadati</taxon>
        <taxon>Planctomycetota</taxon>
        <taxon>Planctomycetia</taxon>
        <taxon>Pirellulales</taxon>
        <taxon>Pirellulaceae</taxon>
        <taxon>Blastopirellula</taxon>
    </lineage>
</organism>
<name>A0A5C5UX61_9BACT</name>
<proteinExistence type="predicted"/>
<evidence type="ECO:0000313" key="2">
    <source>
        <dbReference type="Proteomes" id="UP000318878"/>
    </source>
</evidence>
<reference evidence="1 2" key="1">
    <citation type="submission" date="2019-02" db="EMBL/GenBank/DDBJ databases">
        <title>Deep-cultivation of Planctomycetes and their phenomic and genomic characterization uncovers novel biology.</title>
        <authorList>
            <person name="Wiegand S."/>
            <person name="Jogler M."/>
            <person name="Boedeker C."/>
            <person name="Pinto D."/>
            <person name="Vollmers J."/>
            <person name="Rivas-Marin E."/>
            <person name="Kohn T."/>
            <person name="Peeters S.H."/>
            <person name="Heuer A."/>
            <person name="Rast P."/>
            <person name="Oberbeckmann S."/>
            <person name="Bunk B."/>
            <person name="Jeske O."/>
            <person name="Meyerdierks A."/>
            <person name="Storesund J.E."/>
            <person name="Kallscheuer N."/>
            <person name="Luecker S."/>
            <person name="Lage O.M."/>
            <person name="Pohl T."/>
            <person name="Merkel B.J."/>
            <person name="Hornburger P."/>
            <person name="Mueller R.-W."/>
            <person name="Bruemmer F."/>
            <person name="Labrenz M."/>
            <person name="Spormann A.M."/>
            <person name="Op Den Camp H."/>
            <person name="Overmann J."/>
            <person name="Amann R."/>
            <person name="Jetten M.S.M."/>
            <person name="Mascher T."/>
            <person name="Medema M.H."/>
            <person name="Devos D.P."/>
            <person name="Kaster A.-K."/>
            <person name="Ovreas L."/>
            <person name="Rohde M."/>
            <person name="Galperin M.Y."/>
            <person name="Jogler C."/>
        </authorList>
    </citation>
    <scope>NUCLEOTIDE SEQUENCE [LARGE SCALE GENOMIC DNA]</scope>
    <source>
        <strain evidence="1 2">Enr8</strain>
    </source>
</reference>
<dbReference type="Proteomes" id="UP000318878">
    <property type="component" value="Unassembled WGS sequence"/>
</dbReference>
<protein>
    <submittedName>
        <fullName evidence="1">Uncharacterized protein</fullName>
    </submittedName>
</protein>
<gene>
    <name evidence="1" type="ORF">Enr8_46790</name>
</gene>
<dbReference type="EMBL" id="SJPF01000006">
    <property type="protein sequence ID" value="TWT30022.1"/>
    <property type="molecule type" value="Genomic_DNA"/>
</dbReference>
<sequence length="60" mass="6738">MVCSVRPKRTATPPAAKTNIEGDSTKFVEAIPVRYNQKSNLQLKVDADRQQQDFELTSKS</sequence>